<protein>
    <recommendedName>
        <fullName evidence="10">Homeobox domain-containing protein</fullName>
    </recommendedName>
</protein>
<keyword evidence="7 8" id="KW-0539">Nucleus</keyword>
<dbReference type="InterPro" id="IPR008422">
    <property type="entry name" value="KN_HD"/>
</dbReference>
<dbReference type="PANTHER" id="PTHR11850">
    <property type="entry name" value="HOMEOBOX PROTEIN TRANSCRIPTION FACTORS"/>
    <property type="match status" value="1"/>
</dbReference>
<dbReference type="SUPFAM" id="SSF46689">
    <property type="entry name" value="Homeodomain-like"/>
    <property type="match status" value="1"/>
</dbReference>
<comment type="subcellular location">
    <subcellularLocation>
        <location evidence="1 8">Nucleus</location>
    </subcellularLocation>
</comment>
<feature type="DNA-binding region" description="Homeobox" evidence="8">
    <location>
        <begin position="446"/>
        <end position="508"/>
    </location>
</feature>
<evidence type="ECO:0000259" key="10">
    <source>
        <dbReference type="PROSITE" id="PS50071"/>
    </source>
</evidence>
<dbReference type="InterPro" id="IPR009057">
    <property type="entry name" value="Homeodomain-like_sf"/>
</dbReference>
<dbReference type="Gramene" id="OMERI02G10650.1">
    <property type="protein sequence ID" value="OMERI02G10650.1"/>
    <property type="gene ID" value="OMERI02G10650"/>
</dbReference>
<evidence type="ECO:0000256" key="3">
    <source>
        <dbReference type="ARBA" id="ARBA00023015"/>
    </source>
</evidence>
<evidence type="ECO:0000313" key="11">
    <source>
        <dbReference type="EnsemblPlants" id="OMERI02G10650.1"/>
    </source>
</evidence>
<accession>A0A0E0CI87</accession>
<dbReference type="eggNOG" id="KOG0773">
    <property type="taxonomic scope" value="Eukaryota"/>
</dbReference>
<reference evidence="11" key="1">
    <citation type="submission" date="2015-04" db="UniProtKB">
        <authorList>
            <consortium name="EnsemblPlants"/>
        </authorList>
    </citation>
    <scope>IDENTIFICATION</scope>
</reference>
<feature type="domain" description="Homeobox" evidence="10">
    <location>
        <begin position="444"/>
        <end position="507"/>
    </location>
</feature>
<organism evidence="11">
    <name type="scientific">Oryza meridionalis</name>
    <dbReference type="NCBI Taxonomy" id="40149"/>
    <lineage>
        <taxon>Eukaryota</taxon>
        <taxon>Viridiplantae</taxon>
        <taxon>Streptophyta</taxon>
        <taxon>Embryophyta</taxon>
        <taxon>Tracheophyta</taxon>
        <taxon>Spermatophyta</taxon>
        <taxon>Magnoliopsida</taxon>
        <taxon>Liliopsida</taxon>
        <taxon>Poales</taxon>
        <taxon>Poaceae</taxon>
        <taxon>BOP clade</taxon>
        <taxon>Oryzoideae</taxon>
        <taxon>Oryzeae</taxon>
        <taxon>Oryzinae</taxon>
        <taxon>Oryza</taxon>
    </lineage>
</organism>
<reference evidence="11" key="2">
    <citation type="submission" date="2018-05" db="EMBL/GenBank/DDBJ databases">
        <title>OmerRS3 (Oryza meridionalis Reference Sequence Version 3).</title>
        <authorList>
            <person name="Zhang J."/>
            <person name="Kudrna D."/>
            <person name="Lee S."/>
            <person name="Talag J."/>
            <person name="Welchert J."/>
            <person name="Wing R.A."/>
        </authorList>
    </citation>
    <scope>NUCLEOTIDE SEQUENCE [LARGE SCALE GENOMIC DNA]</scope>
    <source>
        <strain evidence="11">cv. OR44</strain>
    </source>
</reference>
<dbReference type="EnsemblPlants" id="OMERI02G10650.1">
    <property type="protein sequence ID" value="OMERI02G10650.1"/>
    <property type="gene ID" value="OMERI02G10650"/>
</dbReference>
<dbReference type="GO" id="GO:0006355">
    <property type="term" value="P:regulation of DNA-templated transcription"/>
    <property type="evidence" value="ECO:0007669"/>
    <property type="project" value="InterPro"/>
</dbReference>
<evidence type="ECO:0000256" key="6">
    <source>
        <dbReference type="ARBA" id="ARBA00023163"/>
    </source>
</evidence>
<dbReference type="InterPro" id="IPR001356">
    <property type="entry name" value="HD"/>
</dbReference>
<dbReference type="GO" id="GO:0003677">
    <property type="term" value="F:DNA binding"/>
    <property type="evidence" value="ECO:0007669"/>
    <property type="project" value="UniProtKB-UniRule"/>
</dbReference>
<evidence type="ECO:0000256" key="8">
    <source>
        <dbReference type="PROSITE-ProRule" id="PRU00108"/>
    </source>
</evidence>
<comment type="similarity">
    <text evidence="2">Belongs to the TALE/BELL homeobox family.</text>
</comment>
<evidence type="ECO:0000256" key="1">
    <source>
        <dbReference type="ARBA" id="ARBA00004123"/>
    </source>
</evidence>
<keyword evidence="5 8" id="KW-0371">Homeobox</keyword>
<dbReference type="PROSITE" id="PS50071">
    <property type="entry name" value="HOMEOBOX_2"/>
    <property type="match status" value="1"/>
</dbReference>
<evidence type="ECO:0000256" key="4">
    <source>
        <dbReference type="ARBA" id="ARBA00023125"/>
    </source>
</evidence>
<keyword evidence="3" id="KW-0805">Transcription regulation</keyword>
<keyword evidence="6" id="KW-0804">Transcription</keyword>
<dbReference type="CDD" id="cd00086">
    <property type="entry name" value="homeodomain"/>
    <property type="match status" value="1"/>
</dbReference>
<dbReference type="Gene3D" id="1.10.10.60">
    <property type="entry name" value="Homeodomain-like"/>
    <property type="match status" value="1"/>
</dbReference>
<name>A0A0E0CI87_9ORYZ</name>
<sequence>MSGNPSFSQLGAVDATMNGGYFMAASGNGADVPLFHPSMAPPHDHGGSFGYGDAAAMDVGAHFAAANNLVLASLATQLFGAAPAAAAHGHGDYLGATTTTPEEEMGGGYDVAVGDSSGGAVSLACLGHGQPGDMAAGWCSTSSRKPSCNWSSSNAGVHGGSYYLAGVPEAAGFVSAAAAAASELSLSLCSKSSSDSMLNASGDQCSSAASRSGLTQMSRVVVEPELPLVPYYPAANFAVVVALSRYAAVAQQVLNDAVGCVLGGVADAAAADSASGVDSGGSRPSSCSVAGGAPSSAVSSNNQLIASSSEHTHVGGDASAQRLRSELLTMLQLMDQKYNQCLDEIQSTTARFNTLTHATARAAGMSSSSSSSICAPFAHRTVSAMYHGLRRRIAGEIMSAAAAGGRPCRGESSSAVTGGERERSWESAFIQKHWAVQQLRRGEQQCWRPQRGLPEKSVAVLKAWMFENFLRPYPKDSEKEMLAARSGLSRNQVSNWFINARVRLWKPMIEEMCEELKRSSGGGAGNQALAMEHMNSQDVVS</sequence>
<proteinExistence type="inferred from homology"/>
<keyword evidence="12" id="KW-1185">Reference proteome</keyword>
<evidence type="ECO:0000256" key="9">
    <source>
        <dbReference type="SAM" id="MobiDB-lite"/>
    </source>
</evidence>
<dbReference type="Pfam" id="PF05920">
    <property type="entry name" value="Homeobox_KN"/>
    <property type="match status" value="1"/>
</dbReference>
<dbReference type="AlphaFoldDB" id="A0A0E0CI87"/>
<evidence type="ECO:0000313" key="12">
    <source>
        <dbReference type="Proteomes" id="UP000008021"/>
    </source>
</evidence>
<dbReference type="InterPro" id="IPR006563">
    <property type="entry name" value="POX_dom"/>
</dbReference>
<dbReference type="Proteomes" id="UP000008021">
    <property type="component" value="Chromosome 2"/>
</dbReference>
<evidence type="ECO:0000256" key="5">
    <source>
        <dbReference type="ARBA" id="ARBA00023155"/>
    </source>
</evidence>
<keyword evidence="4 8" id="KW-0238">DNA-binding</keyword>
<evidence type="ECO:0000256" key="7">
    <source>
        <dbReference type="ARBA" id="ARBA00023242"/>
    </source>
</evidence>
<evidence type="ECO:0000256" key="2">
    <source>
        <dbReference type="ARBA" id="ARBA00006454"/>
    </source>
</evidence>
<dbReference type="GO" id="GO:0005634">
    <property type="term" value="C:nucleus"/>
    <property type="evidence" value="ECO:0007669"/>
    <property type="project" value="UniProtKB-SubCell"/>
</dbReference>
<dbReference type="InterPro" id="IPR050224">
    <property type="entry name" value="TALE_homeobox"/>
</dbReference>
<dbReference type="SMART" id="SM00574">
    <property type="entry name" value="POX"/>
    <property type="match status" value="1"/>
</dbReference>
<dbReference type="SMART" id="SM00389">
    <property type="entry name" value="HOX"/>
    <property type="match status" value="1"/>
</dbReference>
<dbReference type="Pfam" id="PF07526">
    <property type="entry name" value="POX"/>
    <property type="match status" value="1"/>
</dbReference>
<feature type="region of interest" description="Disordered" evidence="9">
    <location>
        <begin position="273"/>
        <end position="294"/>
    </location>
</feature>